<dbReference type="InterPro" id="IPR021049">
    <property type="entry name" value="Phage_T4_Gp40"/>
</dbReference>
<keyword evidence="2" id="KW-1185">Reference proteome</keyword>
<evidence type="ECO:0000313" key="2">
    <source>
        <dbReference type="Proteomes" id="UP000255697"/>
    </source>
</evidence>
<reference evidence="2" key="1">
    <citation type="submission" date="2018-06" db="EMBL/GenBank/DDBJ databases">
        <title>Whole genome analysis of phage vB_ApiM_fHyAci03 infecting Acinetobacter pittii.</title>
        <authorList>
            <person name="Kiljunen S."/>
            <person name="Wicklund A."/>
            <person name="Skurnik M."/>
        </authorList>
    </citation>
    <scope>NUCLEOTIDE SEQUENCE [LARGE SCALE GENOMIC DNA]</scope>
</reference>
<evidence type="ECO:0000313" key="1">
    <source>
        <dbReference type="EMBL" id="AXF40642.1"/>
    </source>
</evidence>
<sequence>MEQVEAIQEDDKGPSGALYEKSLSIIKDAMKDVKHELLIKLEDGTDHIVYITEFQISGNGVTYGFSTPSEDRKAELIPHIEYILKEMIVNFSKRKKPFSF</sequence>
<dbReference type="Proteomes" id="UP000255697">
    <property type="component" value="Segment"/>
</dbReference>
<protein>
    <submittedName>
        <fullName evidence="1">Head vertex assembly chaperone</fullName>
    </submittedName>
</protein>
<name>A0A345AUQ9_9CAUD</name>
<accession>A0A345AUQ9</accession>
<dbReference type="EMBL" id="MH460829">
    <property type="protein sequence ID" value="AXF40642.1"/>
    <property type="molecule type" value="Genomic_DNA"/>
</dbReference>
<gene>
    <name evidence="1" type="ORF">Ac3_073</name>
</gene>
<proteinExistence type="predicted"/>
<organism evidence="1 2">
    <name type="scientific">Acinetobacter phage vB_ApiM_fHyAci03</name>
    <dbReference type="NCBI Taxonomy" id="2269366"/>
    <lineage>
        <taxon>Viruses</taxon>
        <taxon>Duplodnaviria</taxon>
        <taxon>Heunggongvirae</taxon>
        <taxon>Uroviricota</taxon>
        <taxon>Caudoviricetes</taxon>
        <taxon>Pantevenvirales</taxon>
        <taxon>Straboviridae</taxon>
        <taxon>Twarogvirinae</taxon>
        <taxon>Lazarusvirus</taxon>
        <taxon>Lazarusvirus fhyacithree</taxon>
    </lineage>
</organism>
<dbReference type="Pfam" id="PF11113">
    <property type="entry name" value="Phage_head_chap"/>
    <property type="match status" value="1"/>
</dbReference>